<gene>
    <name evidence="1" type="ORF">A4G28_20515</name>
</gene>
<evidence type="ECO:0000313" key="1">
    <source>
        <dbReference type="EMBL" id="KZS62438.1"/>
    </source>
</evidence>
<comment type="caution">
    <text evidence="1">The sequence shown here is derived from an EMBL/GenBank/DDBJ whole genome shotgun (WGS) entry which is preliminary data.</text>
</comment>
<dbReference type="AlphaFoldDB" id="A0A164AFY9"/>
<keyword evidence="2" id="KW-1185">Reference proteome</keyword>
<dbReference type="Proteomes" id="UP000077342">
    <property type="component" value="Unassembled WGS sequence"/>
</dbReference>
<reference evidence="2" key="1">
    <citation type="submission" date="2016-04" db="EMBL/GenBank/DDBJ databases">
        <authorList>
            <person name="Strapagiel D."/>
            <person name="Borowka P."/>
            <person name="Marciniak B."/>
            <person name="Bakula Z."/>
            <person name="Van Ingen J."/>
            <person name="Safianowska A."/>
            <person name="Dziadek J."/>
            <person name="Jagielski T."/>
        </authorList>
    </citation>
    <scope>NUCLEOTIDE SEQUENCE [LARGE SCALE GENOMIC DNA]</scope>
    <source>
        <strain evidence="2">1010001458</strain>
    </source>
</reference>
<proteinExistence type="predicted"/>
<name>A0A164AFY9_9MYCO</name>
<evidence type="ECO:0000313" key="2">
    <source>
        <dbReference type="Proteomes" id="UP000077342"/>
    </source>
</evidence>
<organism evidence="1 2">
    <name type="scientific">Mycobacterium ostraviense</name>
    <dbReference type="NCBI Taxonomy" id="2738409"/>
    <lineage>
        <taxon>Bacteria</taxon>
        <taxon>Bacillati</taxon>
        <taxon>Actinomycetota</taxon>
        <taxon>Actinomycetes</taxon>
        <taxon>Mycobacteriales</taxon>
        <taxon>Mycobacteriaceae</taxon>
        <taxon>Mycobacterium</taxon>
    </lineage>
</organism>
<dbReference type="EMBL" id="LWCI01000106">
    <property type="protein sequence ID" value="KZS62438.1"/>
    <property type="molecule type" value="Genomic_DNA"/>
</dbReference>
<sequence length="69" mass="7368">MTRSIEHLGSAPGEEELMALKAAANRLAAGQTELDLAIGGSFDTGAMPILYSQTTHCGRRNVSRTGSWY</sequence>
<dbReference type="RefSeq" id="WP_075510666.1">
    <property type="nucleotide sequence ID" value="NZ_CP089224.1"/>
</dbReference>
<protein>
    <submittedName>
        <fullName evidence="1">Uncharacterized protein</fullName>
    </submittedName>
</protein>
<accession>A0A164AFY9</accession>